<dbReference type="Gene3D" id="3.40.50.740">
    <property type="match status" value="1"/>
</dbReference>
<dbReference type="PANTHER" id="PTHR43742:SF6">
    <property type="entry name" value="OXIDOREDUCTASE YYAE-RELATED"/>
    <property type="match status" value="1"/>
</dbReference>
<dbReference type="Pfam" id="PF04879">
    <property type="entry name" value="Molybdop_Fe4S4"/>
    <property type="match status" value="1"/>
</dbReference>
<dbReference type="InterPro" id="IPR006963">
    <property type="entry name" value="Mopterin_OxRdtase_4Fe-4S_dom"/>
</dbReference>
<dbReference type="GO" id="GO:0046872">
    <property type="term" value="F:metal ion binding"/>
    <property type="evidence" value="ECO:0007669"/>
    <property type="project" value="UniProtKB-KW"/>
</dbReference>
<dbReference type="InterPro" id="IPR009010">
    <property type="entry name" value="Asp_de-COase-like_dom_sf"/>
</dbReference>
<feature type="region of interest" description="Disordered" evidence="8">
    <location>
        <begin position="682"/>
        <end position="723"/>
    </location>
</feature>
<keyword evidence="5" id="KW-0560">Oxidoreductase</keyword>
<evidence type="ECO:0000256" key="3">
    <source>
        <dbReference type="ARBA" id="ARBA00022505"/>
    </source>
</evidence>
<feature type="domain" description="4Fe-4S Mo/W bis-MGD-type" evidence="9">
    <location>
        <begin position="6"/>
        <end position="62"/>
    </location>
</feature>
<evidence type="ECO:0000256" key="1">
    <source>
        <dbReference type="ARBA" id="ARBA00001942"/>
    </source>
</evidence>
<dbReference type="Gene3D" id="2.40.40.20">
    <property type="match status" value="1"/>
</dbReference>
<keyword evidence="4" id="KW-0479">Metal-binding</keyword>
<evidence type="ECO:0000256" key="8">
    <source>
        <dbReference type="SAM" id="MobiDB-lite"/>
    </source>
</evidence>
<gene>
    <name evidence="10" type="primary">c10C</name>
</gene>
<dbReference type="SUPFAM" id="SSF50692">
    <property type="entry name" value="ADC-like"/>
    <property type="match status" value="1"/>
</dbReference>
<dbReference type="Pfam" id="PF01568">
    <property type="entry name" value="Molydop_binding"/>
    <property type="match status" value="1"/>
</dbReference>
<dbReference type="Gene3D" id="3.40.228.10">
    <property type="entry name" value="Dimethylsulfoxide Reductase, domain 2"/>
    <property type="match status" value="1"/>
</dbReference>
<dbReference type="Gene3D" id="2.20.25.90">
    <property type="entry name" value="ADC-like domains"/>
    <property type="match status" value="1"/>
</dbReference>
<comment type="similarity">
    <text evidence="2">Belongs to the prokaryotic molybdopterin-containing oxidoreductase family.</text>
</comment>
<evidence type="ECO:0000256" key="5">
    <source>
        <dbReference type="ARBA" id="ARBA00023002"/>
    </source>
</evidence>
<organism evidence="10">
    <name type="scientific">Streptomyces zelensis</name>
    <dbReference type="NCBI Taxonomy" id="1981977"/>
    <lineage>
        <taxon>Bacteria</taxon>
        <taxon>Bacillati</taxon>
        <taxon>Actinomycetota</taxon>
        <taxon>Actinomycetes</taxon>
        <taxon>Kitasatosporales</taxon>
        <taxon>Streptomycetaceae</taxon>
        <taxon>Streptomyces</taxon>
    </lineage>
</organism>
<evidence type="ECO:0000256" key="4">
    <source>
        <dbReference type="ARBA" id="ARBA00022723"/>
    </source>
</evidence>
<evidence type="ECO:0000256" key="6">
    <source>
        <dbReference type="ARBA" id="ARBA00023004"/>
    </source>
</evidence>
<reference evidence="10" key="1">
    <citation type="journal article" date="2017" name="ACS Chem. Biol.">
        <title>Unified Biosynthetic Origin of the Benzodipyrrole Subunits in CC-1065.</title>
        <authorList>
            <person name="Wu S."/>
            <person name="Jian X.H."/>
            <person name="Yuan H."/>
            <person name="Jin W.B."/>
            <person name="Yin Y."/>
            <person name="Wang L.Y."/>
            <person name="Zhao J."/>
            <person name="Tang G.L."/>
        </authorList>
    </citation>
    <scope>NUCLEOTIDE SEQUENCE</scope>
    <source>
        <strain evidence="10">NRRL 11183</strain>
    </source>
</reference>
<dbReference type="GO" id="GO:0051536">
    <property type="term" value="F:iron-sulfur cluster binding"/>
    <property type="evidence" value="ECO:0007669"/>
    <property type="project" value="UniProtKB-KW"/>
</dbReference>
<name>A0A1W6EUS9_9ACTN</name>
<dbReference type="InterPro" id="IPR006657">
    <property type="entry name" value="MoPterin_dinucl-bd_dom"/>
</dbReference>
<protein>
    <submittedName>
        <fullName evidence="10">Oxidoreductase</fullName>
    </submittedName>
</protein>
<dbReference type="SMART" id="SM00926">
    <property type="entry name" value="Molybdop_Fe4S4"/>
    <property type="match status" value="1"/>
</dbReference>
<evidence type="ECO:0000313" key="10">
    <source>
        <dbReference type="EMBL" id="ARK19477.1"/>
    </source>
</evidence>
<evidence type="ECO:0000259" key="9">
    <source>
        <dbReference type="PROSITE" id="PS51669"/>
    </source>
</evidence>
<proteinExistence type="inferred from homology"/>
<sequence>MGDVHTTTVRTVCRMCHGGCGALVELTDGVPTAITGDPDNPTSEGYFCVKGKASLDLVSSPDRLRTPLIRTGPRGSGAFRPVGWDEALDRVAGELRRSAERHGPESVVLGQGTDRNYQEWVFRLANALGTPNVVGPAHVCFYPRVMASILTYGGFTFCDYAGNPEVALLWGSNKLNTHSDGVIGVGLMRALERGTRLVVVDPRRTRTARRADLHLQLRPGTDAALALGLVHLVIANKWYDAEFVDRHTSGFDALERHVRPYDPGTVAAITGLAPDRIETAARIYAQASRACVEAGTGLSQSENAFDTHRTIAVLTALTGNLDAPGGDVIWDPMPIEGRRAFPRTDLLSEEQAAKRIGGAAHRVLSMTGWVAPSDLQEAILRERPYRVSSLLVFGSNPLVSHENASATREALGRLDFLAIADMFMTPSARLADVVLPASSWLERDQIVEFNSYLAARRRVTTVPGTRSDEEMIIELAQRLGVGRYFAPSVEDALDAKLSGIGLTWEQFKEVGHLPNTKRYRKYAQDGFRTRSGRVELAHRGLAAMGYDALPAFRPPPATTDDLPYVMTSAHNLQFFNSEFRQLPTTSHRYREPRVTLHPRAAGRLAVADGDRVEIYRDPGRPGVVMRAQVSDVVAPDVVVADAGWWYPDEDDVDMATRSSINRITDGDRRDPYMGSSMLRGVPVGMRRAAEPADAAGRTGPRPSDPQPSHPHSEGRSHGGHPRH</sequence>
<dbReference type="GO" id="GO:0043546">
    <property type="term" value="F:molybdopterin cofactor binding"/>
    <property type="evidence" value="ECO:0007669"/>
    <property type="project" value="InterPro"/>
</dbReference>
<dbReference type="SUPFAM" id="SSF53706">
    <property type="entry name" value="Formate dehydrogenase/DMSO reductase, domains 1-3"/>
    <property type="match status" value="1"/>
</dbReference>
<dbReference type="InterPro" id="IPR050612">
    <property type="entry name" value="Prok_Mopterin_Oxidored"/>
</dbReference>
<dbReference type="AlphaFoldDB" id="A0A1W6EUS9"/>
<dbReference type="EMBL" id="KY379149">
    <property type="protein sequence ID" value="ARK19477.1"/>
    <property type="molecule type" value="Genomic_DNA"/>
</dbReference>
<dbReference type="InterPro" id="IPR006655">
    <property type="entry name" value="Mopterin_OxRdtase_prok_CS"/>
</dbReference>
<evidence type="ECO:0000256" key="7">
    <source>
        <dbReference type="ARBA" id="ARBA00023014"/>
    </source>
</evidence>
<evidence type="ECO:0000256" key="2">
    <source>
        <dbReference type="ARBA" id="ARBA00010312"/>
    </source>
</evidence>
<keyword evidence="3" id="KW-0500">Molybdenum</keyword>
<accession>A0A1W6EUS9</accession>
<dbReference type="InterPro" id="IPR006656">
    <property type="entry name" value="Mopterin_OxRdtase"/>
</dbReference>
<comment type="cofactor">
    <cofactor evidence="1">
        <name>Mo-bis(molybdopterin guanine dinucleotide)</name>
        <dbReference type="ChEBI" id="CHEBI:60539"/>
    </cofactor>
</comment>
<keyword evidence="7" id="KW-0411">Iron-sulfur</keyword>
<dbReference type="Pfam" id="PF00384">
    <property type="entry name" value="Molybdopterin"/>
    <property type="match status" value="1"/>
</dbReference>
<dbReference type="GO" id="GO:0016491">
    <property type="term" value="F:oxidoreductase activity"/>
    <property type="evidence" value="ECO:0007669"/>
    <property type="project" value="UniProtKB-KW"/>
</dbReference>
<dbReference type="PANTHER" id="PTHR43742">
    <property type="entry name" value="TRIMETHYLAMINE-N-OXIDE REDUCTASE"/>
    <property type="match status" value="1"/>
</dbReference>
<dbReference type="PROSITE" id="PS51669">
    <property type="entry name" value="4FE4S_MOW_BIS_MGD"/>
    <property type="match status" value="1"/>
</dbReference>
<keyword evidence="6" id="KW-0408">Iron</keyword>
<dbReference type="PROSITE" id="PS00490">
    <property type="entry name" value="MOLYBDOPTERIN_PROK_2"/>
    <property type="match status" value="1"/>
</dbReference>